<feature type="transmembrane region" description="Helical" evidence="2">
    <location>
        <begin position="419"/>
        <end position="440"/>
    </location>
</feature>
<evidence type="ECO:0000313" key="6">
    <source>
        <dbReference type="Proteomes" id="UP000185904"/>
    </source>
</evidence>
<keyword evidence="2" id="KW-0472">Membrane</keyword>
<feature type="transmembrane region" description="Helical" evidence="2">
    <location>
        <begin position="366"/>
        <end position="384"/>
    </location>
</feature>
<accession>A0A178D5V1</accession>
<feature type="compositionally biased region" description="Basic and acidic residues" evidence="1">
    <location>
        <begin position="845"/>
        <end position="858"/>
    </location>
</feature>
<dbReference type="InterPro" id="IPR052971">
    <property type="entry name" value="TRP_calcium_channel"/>
</dbReference>
<proteinExistence type="predicted"/>
<feature type="compositionally biased region" description="Basic and acidic residues" evidence="1">
    <location>
        <begin position="753"/>
        <end position="764"/>
    </location>
</feature>
<feature type="compositionally biased region" description="Low complexity" evidence="1">
    <location>
        <begin position="1"/>
        <end position="10"/>
    </location>
</feature>
<sequence length="1183" mass="132998">MISFSLTRALRSQRRRERSPFSSTYTRTTQSPEASRRPIRRIWRRPSLHDRVPFSQEDHDQDIDDEGDGSEDVEEDDDQEEEEEVPTEDGEEIDNDDEDDEDGPDDTTPLLPIFSAARLDAIPVFALTHAIRLLVSSRCDTVLTWEQLRAPQVSQFLVKPIEQEIRRNHLNAATHCALMANCLQYSKEAAMSSGNSGTNKTRAMVCELVAIKLLKDFSTRELIDALSYDFDPLQGQLDAMPQTEHERRNTASSKRPAQRPARISCFEIAIRAQAKMFLSHPMVVKQLEAIWAGTIVFHSAADSLHRPVPTMSRSRGYGTNDGGLSAKSAPIHPNSFTPRRAVTLYDPRDASLFKLSRLRVPRYRNILSTLSFAVLLSLFVAVLVQRSLEITTLEVVFWFWAAGYMLDEIVGFNEQGFSLYIASFWNTFDLGILLILVIHLALRLYGILMPDVRKHMVANMAYDVLAADAILLFPRLFSVLDHYRYFSPLLIAFRYMAVDLIAVSLLILISCSGFFVALTLSFGNDGIDTPSSVAYALLQMLMGFTPAAWDRWDGYNILGKMILTLFLFICHFLVVTILITVLTNSFMAIVRNASEEHQFLFAVNTISHVKSDALFSYVAPTNILQWLLVPLRYFVPFRQYVKINRTIIKITHLPLLFSILLYEKTIMQSTVYDSIDLVERRGRVRRTTKFTRLNRAPSIATFRQDRALEEVFRQPFDSTVRNAHDSRDRRKASNVVSTWMNKMGDDVADPPQEQDRQVVDRLEAKGTISRRPRRVSRARDFSRQTMSVASDPEDFTTNQGFLSPAETNPLQITPSALEQPAGNTDAEGDDEMPTHDDGDEEETTTLEHRSQSDTEPEQHNTIPPIPEHPDYFTSKQASGDSVPEANHFLAPVSQVKLEKPRSGTDSPLRRLPEEQARHHSRNVSAATMIFKPMTDSSTEQTSSVEEGKVAPSRAHISAPGSGARTPVSKLGSSGAGHRTPKRAAGPTRMRPTLPTKDEQGFRSTPNLAGLVSLKPPPAQVRRKPSLEMDLVSDIGDNRAIGGGYVGALPSSFAVHMVKGTIESRHEKEKKDQQEIFTKIMMARMNALEESFREVIHEMRDHMRHDDVRSRSRGAGAQTSGRKARTREEEVDRTLPASNYAGATTPRARSPAKGAEPVRVQQYSTEGEDGRSEEQDARTQPPST</sequence>
<keyword evidence="6" id="KW-1185">Reference proteome</keyword>
<dbReference type="Pfam" id="PF23190">
    <property type="entry name" value="LHD_TRPY1"/>
    <property type="match status" value="1"/>
</dbReference>
<gene>
    <name evidence="5" type="ORF">AYO20_03624</name>
</gene>
<feature type="transmembrane region" description="Helical" evidence="2">
    <location>
        <begin position="532"/>
        <end position="549"/>
    </location>
</feature>
<evidence type="ECO:0000259" key="3">
    <source>
        <dbReference type="Pfam" id="PF23190"/>
    </source>
</evidence>
<feature type="compositionally biased region" description="Polar residues" evidence="1">
    <location>
        <begin position="934"/>
        <end position="944"/>
    </location>
</feature>
<dbReference type="PANTHER" id="PTHR35859">
    <property type="entry name" value="NONSELECTIVE CATION CHANNEL PROTEIN"/>
    <property type="match status" value="1"/>
</dbReference>
<feature type="region of interest" description="Disordered" evidence="1">
    <location>
        <begin position="742"/>
        <end position="1022"/>
    </location>
</feature>
<feature type="compositionally biased region" description="Basic and acidic residues" evidence="1">
    <location>
        <begin position="1167"/>
        <end position="1176"/>
    </location>
</feature>
<feature type="compositionally biased region" description="Polar residues" evidence="1">
    <location>
        <begin position="24"/>
        <end position="33"/>
    </location>
</feature>
<dbReference type="EMBL" id="LVCJ01000017">
    <property type="protein sequence ID" value="OAL37146.1"/>
    <property type="molecule type" value="Genomic_DNA"/>
</dbReference>
<dbReference type="Pfam" id="PF23317">
    <property type="entry name" value="YVC1_C"/>
    <property type="match status" value="1"/>
</dbReference>
<dbReference type="OrthoDB" id="2373987at2759"/>
<feature type="region of interest" description="Disordered" evidence="1">
    <location>
        <begin position="1102"/>
        <end position="1183"/>
    </location>
</feature>
<keyword evidence="2" id="KW-0812">Transmembrane</keyword>
<feature type="transmembrane region" description="Helical" evidence="2">
    <location>
        <begin position="492"/>
        <end position="520"/>
    </location>
</feature>
<evidence type="ECO:0008006" key="7">
    <source>
        <dbReference type="Google" id="ProtNLM"/>
    </source>
</evidence>
<organism evidence="5 6">
    <name type="scientific">Fonsecaea nubica</name>
    <dbReference type="NCBI Taxonomy" id="856822"/>
    <lineage>
        <taxon>Eukaryota</taxon>
        <taxon>Fungi</taxon>
        <taxon>Dikarya</taxon>
        <taxon>Ascomycota</taxon>
        <taxon>Pezizomycotina</taxon>
        <taxon>Eurotiomycetes</taxon>
        <taxon>Chaetothyriomycetidae</taxon>
        <taxon>Chaetothyriales</taxon>
        <taxon>Herpotrichiellaceae</taxon>
        <taxon>Fonsecaea</taxon>
    </lineage>
</organism>
<evidence type="ECO:0000256" key="1">
    <source>
        <dbReference type="SAM" id="MobiDB-lite"/>
    </source>
</evidence>
<evidence type="ECO:0000313" key="5">
    <source>
        <dbReference type="EMBL" id="OAL37146.1"/>
    </source>
</evidence>
<feature type="compositionally biased region" description="Basic and acidic residues" evidence="1">
    <location>
        <begin position="47"/>
        <end position="58"/>
    </location>
</feature>
<dbReference type="InterPro" id="IPR056337">
    <property type="entry name" value="LHD_YVC1"/>
</dbReference>
<reference evidence="5 6" key="1">
    <citation type="submission" date="2016-03" db="EMBL/GenBank/DDBJ databases">
        <title>The draft genome sequence of Fonsecaea nubica causative agent of cutaneous subcutaneous infection in human host.</title>
        <authorList>
            <person name="Costa F."/>
            <person name="Sybren D.H."/>
            <person name="Raittz R.T."/>
            <person name="Weiss V.A."/>
            <person name="Leao A.C."/>
            <person name="Gomes R."/>
            <person name="De Souza E.M."/>
            <person name="Pedrosa F.O."/>
            <person name="Steffens M.B."/>
            <person name="Bombassaro A."/>
            <person name="Tadra-Sfeir M.Z."/>
            <person name="Moreno L.F."/>
            <person name="Najafzadeh M.J."/>
            <person name="Felipe M.S."/>
            <person name="Teixeira M."/>
            <person name="Sun J."/>
            <person name="Xi L."/>
            <person name="Castro M.A."/>
            <person name="Vicente V.A."/>
        </authorList>
    </citation>
    <scope>NUCLEOTIDE SEQUENCE [LARGE SCALE GENOMIC DNA]</scope>
    <source>
        <strain evidence="5 6">CBS 269.64</strain>
    </source>
</reference>
<name>A0A178D5V1_9EURO</name>
<feature type="region of interest" description="Disordered" evidence="1">
    <location>
        <begin position="1"/>
        <end position="111"/>
    </location>
</feature>
<dbReference type="Proteomes" id="UP000185904">
    <property type="component" value="Unassembled WGS sequence"/>
</dbReference>
<comment type="caution">
    <text evidence="5">The sequence shown here is derived from an EMBL/GenBank/DDBJ whole genome shotgun (WGS) entry which is preliminary data.</text>
</comment>
<feature type="compositionally biased region" description="Acidic residues" evidence="1">
    <location>
        <begin position="826"/>
        <end position="844"/>
    </location>
</feature>
<feature type="transmembrane region" description="Helical" evidence="2">
    <location>
        <begin position="390"/>
        <end position="407"/>
    </location>
</feature>
<feature type="transmembrane region" description="Helical" evidence="2">
    <location>
        <begin position="561"/>
        <end position="582"/>
    </location>
</feature>
<feature type="compositionally biased region" description="Basic residues" evidence="1">
    <location>
        <begin position="37"/>
        <end position="46"/>
    </location>
</feature>
<dbReference type="GeneID" id="34587045"/>
<evidence type="ECO:0000256" key="2">
    <source>
        <dbReference type="SAM" id="Phobius"/>
    </source>
</evidence>
<feature type="compositionally biased region" description="Acidic residues" evidence="1">
    <location>
        <begin position="59"/>
        <end position="105"/>
    </location>
</feature>
<feature type="domain" description="YVC1 N-terminal linker helical" evidence="3">
    <location>
        <begin position="126"/>
        <end position="301"/>
    </location>
</feature>
<dbReference type="InterPro" id="IPR056336">
    <property type="entry name" value="YVC1_C"/>
</dbReference>
<feature type="compositionally biased region" description="Polar residues" evidence="1">
    <location>
        <begin position="795"/>
        <end position="816"/>
    </location>
</feature>
<keyword evidence="2" id="KW-1133">Transmembrane helix</keyword>
<dbReference type="PANTHER" id="PTHR35859:SF4">
    <property type="entry name" value="MEMBRANE CHANNEL PROTEIN, PUTATIVE (AFU_ORTHOLOGUE AFUA_6G11300)-RELATED"/>
    <property type="match status" value="1"/>
</dbReference>
<feature type="compositionally biased region" description="Basic and acidic residues" evidence="1">
    <location>
        <begin position="896"/>
        <end position="917"/>
    </location>
</feature>
<feature type="region of interest" description="Disordered" evidence="1">
    <location>
        <begin position="239"/>
        <end position="258"/>
    </location>
</feature>
<feature type="domain" description="Calcium channel YVC1-like C-terminal transmembrane" evidence="4">
    <location>
        <begin position="371"/>
        <end position="679"/>
    </location>
</feature>
<evidence type="ECO:0000259" key="4">
    <source>
        <dbReference type="Pfam" id="PF23317"/>
    </source>
</evidence>
<dbReference type="RefSeq" id="XP_022502158.1">
    <property type="nucleotide sequence ID" value="XM_022641925.1"/>
</dbReference>
<protein>
    <recommendedName>
        <fullName evidence="7">Ion transport domain-containing protein</fullName>
    </recommendedName>
</protein>
<dbReference type="AlphaFoldDB" id="A0A178D5V1"/>